<dbReference type="GO" id="GO:0051607">
    <property type="term" value="P:defense response to virus"/>
    <property type="evidence" value="ECO:0007669"/>
    <property type="project" value="UniProtKB-KW"/>
</dbReference>
<keyword evidence="1" id="KW-0051">Antiviral defense</keyword>
<dbReference type="OrthoDB" id="45555at2"/>
<keyword evidence="4" id="KW-1185">Reference proteome</keyword>
<protein>
    <submittedName>
        <fullName evidence="3">CRISPR-associated endoribonuclease Cas6</fullName>
    </submittedName>
</protein>
<dbReference type="GO" id="GO:0016788">
    <property type="term" value="F:hydrolase activity, acting on ester bonds"/>
    <property type="evidence" value="ECO:0007669"/>
    <property type="project" value="InterPro"/>
</dbReference>
<gene>
    <name evidence="3" type="primary">cas6</name>
    <name evidence="3" type="ORF">E4100_00130</name>
</gene>
<dbReference type="Proteomes" id="UP000298381">
    <property type="component" value="Unassembled WGS sequence"/>
</dbReference>
<name>A0A4Z0D9N8_9FIRM</name>
<dbReference type="PANTHER" id="PTHR36984">
    <property type="entry name" value="CRISPR-ASSOCIATED ENDORIBONUCLEASE CAS6 1"/>
    <property type="match status" value="1"/>
</dbReference>
<dbReference type="AlphaFoldDB" id="A0A4Z0D9N8"/>
<dbReference type="Gene3D" id="3.30.70.1900">
    <property type="match status" value="1"/>
</dbReference>
<dbReference type="EMBL" id="SRIB01000001">
    <property type="protein sequence ID" value="TFZ41590.1"/>
    <property type="molecule type" value="Genomic_DNA"/>
</dbReference>
<dbReference type="RefSeq" id="WP_135269745.1">
    <property type="nucleotide sequence ID" value="NZ_SRIB01000001.1"/>
</dbReference>
<organism evidence="3 4">
    <name type="scientific">Soehngenia longivitae</name>
    <dbReference type="NCBI Taxonomy" id="2562294"/>
    <lineage>
        <taxon>Bacteria</taxon>
        <taxon>Bacillati</taxon>
        <taxon>Bacillota</taxon>
        <taxon>Tissierellia</taxon>
        <taxon>Tissierellales</taxon>
        <taxon>Tissierellaceae</taxon>
        <taxon>Soehngenia</taxon>
    </lineage>
</organism>
<dbReference type="InterPro" id="IPR010156">
    <property type="entry name" value="CRISPR-assoc_prot_Cas6"/>
</dbReference>
<evidence type="ECO:0000259" key="2">
    <source>
        <dbReference type="Pfam" id="PF01881"/>
    </source>
</evidence>
<dbReference type="Pfam" id="PF01881">
    <property type="entry name" value="Cas_Cas6_C"/>
    <property type="match status" value="1"/>
</dbReference>
<evidence type="ECO:0000313" key="4">
    <source>
        <dbReference type="Proteomes" id="UP000298381"/>
    </source>
</evidence>
<dbReference type="CDD" id="cd21140">
    <property type="entry name" value="Cas6_I-like"/>
    <property type="match status" value="1"/>
</dbReference>
<sequence>MRFRVKFNLQNESIPKDKNRIILSFLKSAYSKYDIDYYKSLYEENQTKQKSFTFSTYMPQAKFLRDEIIIPSCSFDLEFSSYDNYDSLMFYNSIIGILNKSIDIKGNSITAKNIINLKEKPIFDNYATFKTISPISIREHNGDNKKTWYHLLETEKGKEVFLHNIKIQALEQFGDKAKYDLDDLKLSVIKSKEVRVKHYDIVIPANLAILRIEAKQYLVDYFYKAGICSQRSTGFGMLDLI</sequence>
<dbReference type="NCBIfam" id="TIGR01877">
    <property type="entry name" value="cas_cas6"/>
    <property type="match status" value="1"/>
</dbReference>
<reference evidence="3 4" key="1">
    <citation type="submission" date="2019-03" db="EMBL/GenBank/DDBJ databases">
        <title>Draft genome sequence data and analysis of a Fermenting Bacterium, Soehngenia longevitae strain 1933PT, isolated from petroleum reservoir in Azerbaijan.</title>
        <authorList>
            <person name="Grouzdev D.S."/>
            <person name="Bidzhieva S.K."/>
            <person name="Sokolova D.S."/>
            <person name="Tourova T.P."/>
            <person name="Poltaraus A.B."/>
            <person name="Nazina T.N."/>
        </authorList>
    </citation>
    <scope>NUCLEOTIDE SEQUENCE [LARGE SCALE GENOMIC DNA]</scope>
    <source>
        <strain evidence="3 4">1933P</strain>
    </source>
</reference>
<dbReference type="Gene3D" id="3.30.70.1890">
    <property type="match status" value="1"/>
</dbReference>
<accession>A0A4Z0D9N8</accession>
<proteinExistence type="predicted"/>
<feature type="domain" description="CRISPR associated protein Cas6 C-terminal" evidence="2">
    <location>
        <begin position="118"/>
        <end position="240"/>
    </location>
</feature>
<evidence type="ECO:0000256" key="1">
    <source>
        <dbReference type="ARBA" id="ARBA00023118"/>
    </source>
</evidence>
<evidence type="ECO:0000313" key="3">
    <source>
        <dbReference type="EMBL" id="TFZ41590.1"/>
    </source>
</evidence>
<dbReference type="PANTHER" id="PTHR36984:SF3">
    <property type="entry name" value="CRISPR-ASSOCIATED ENDORIBONUCLEASE CAS6"/>
    <property type="match status" value="1"/>
</dbReference>
<dbReference type="InterPro" id="IPR045747">
    <property type="entry name" value="CRISPR-assoc_prot_Cas6_N_sf"/>
</dbReference>
<comment type="caution">
    <text evidence="3">The sequence shown here is derived from an EMBL/GenBank/DDBJ whole genome shotgun (WGS) entry which is preliminary data.</text>
</comment>
<dbReference type="InterPro" id="IPR049435">
    <property type="entry name" value="Cas_Cas6_C"/>
</dbReference>